<dbReference type="Gene3D" id="1.10.510.10">
    <property type="entry name" value="Transferase(Phosphotransferase) domain 1"/>
    <property type="match status" value="1"/>
</dbReference>
<dbReference type="InterPro" id="IPR011009">
    <property type="entry name" value="Kinase-like_dom_sf"/>
</dbReference>
<gene>
    <name evidence="9" type="primary">LOC120253660</name>
</gene>
<evidence type="ECO:0000313" key="9">
    <source>
        <dbReference type="RefSeq" id="XP_039117878.1"/>
    </source>
</evidence>
<dbReference type="GO" id="GO:0005524">
    <property type="term" value="F:ATP binding"/>
    <property type="evidence" value="ECO:0007669"/>
    <property type="project" value="UniProtKB-KW"/>
</dbReference>
<evidence type="ECO:0000256" key="1">
    <source>
        <dbReference type="ARBA" id="ARBA00008832"/>
    </source>
</evidence>
<keyword evidence="3" id="KW-0808">Transferase</keyword>
<keyword evidence="2" id="KW-0723">Serine/threonine-protein kinase</keyword>
<dbReference type="RefSeq" id="XP_039117878.1">
    <property type="nucleotide sequence ID" value="XM_039261944.1"/>
</dbReference>
<dbReference type="Proteomes" id="UP001515500">
    <property type="component" value="Unplaced"/>
</dbReference>
<dbReference type="GO" id="GO:0004674">
    <property type="term" value="F:protein serine/threonine kinase activity"/>
    <property type="evidence" value="ECO:0007669"/>
    <property type="project" value="UniProtKB-KW"/>
</dbReference>
<dbReference type="AlphaFoldDB" id="A0AB40ASE6"/>
<evidence type="ECO:0000259" key="7">
    <source>
        <dbReference type="PROSITE" id="PS50011"/>
    </source>
</evidence>
<dbReference type="GeneID" id="120253660"/>
<evidence type="ECO:0000313" key="8">
    <source>
        <dbReference type="Proteomes" id="UP001515500"/>
    </source>
</evidence>
<dbReference type="SUPFAM" id="SSF56112">
    <property type="entry name" value="Protein kinase-like (PK-like)"/>
    <property type="match status" value="1"/>
</dbReference>
<dbReference type="Pfam" id="PF00069">
    <property type="entry name" value="Pkinase"/>
    <property type="match status" value="1"/>
</dbReference>
<organism evidence="8 9">
    <name type="scientific">Dioscorea cayennensis subsp. rotundata</name>
    <name type="common">White Guinea yam</name>
    <name type="synonym">Dioscorea rotundata</name>
    <dbReference type="NCBI Taxonomy" id="55577"/>
    <lineage>
        <taxon>Eukaryota</taxon>
        <taxon>Viridiplantae</taxon>
        <taxon>Streptophyta</taxon>
        <taxon>Embryophyta</taxon>
        <taxon>Tracheophyta</taxon>
        <taxon>Spermatophyta</taxon>
        <taxon>Magnoliopsida</taxon>
        <taxon>Liliopsida</taxon>
        <taxon>Dioscoreales</taxon>
        <taxon>Dioscoreaceae</taxon>
        <taxon>Dioscorea</taxon>
    </lineage>
</organism>
<evidence type="ECO:0000256" key="4">
    <source>
        <dbReference type="ARBA" id="ARBA00022741"/>
    </source>
</evidence>
<sequence>MGETQEGVEMAEAQEGAEMAAPVKMEATLTHGGRFVRYNICRFVFEVTCKYRPPITLLRSDPYGVIWSILNSETGEQVAIKRIRHAFDNILYAKRMLREVKLLRHMDHENVLAIRDIIPPPQWELFNDVYIAYELMETNLHQIIHSNQPLSEEHIQYILYQTLCGLKYIHSANVLHLDLQPSNILLNANCDLKICDFGFEPITSAVIRENFPVTKSYRAPELLLNSSGYTTAIDVWSVGCIFMELMQRKPLFPGKNIVHQMCLLLELIGTPKEDDLGFLDEVGRRSICRLPCYARQSFAEKFPQMHHTAIDLVEKMLAFNPSQRISVEDALAHPYFASLHDTSDEPVCITPFSFNFEQHVITRDHVKELIYREALALNPEYQT</sequence>
<evidence type="ECO:0000256" key="6">
    <source>
        <dbReference type="ARBA" id="ARBA00022840"/>
    </source>
</evidence>
<dbReference type="FunFam" id="3.30.200.20:FF:000046">
    <property type="entry name" value="Mitogen-activated protein kinase"/>
    <property type="match status" value="1"/>
</dbReference>
<reference evidence="9" key="1">
    <citation type="submission" date="2025-08" db="UniProtKB">
        <authorList>
            <consortium name="RefSeq"/>
        </authorList>
    </citation>
    <scope>IDENTIFICATION</scope>
</reference>
<dbReference type="PANTHER" id="PTHR24055">
    <property type="entry name" value="MITOGEN-ACTIVATED PROTEIN KINASE"/>
    <property type="match status" value="1"/>
</dbReference>
<dbReference type="PROSITE" id="PS50011">
    <property type="entry name" value="PROTEIN_KINASE_DOM"/>
    <property type="match status" value="1"/>
</dbReference>
<keyword evidence="6" id="KW-0067">ATP-binding</keyword>
<dbReference type="FunFam" id="1.10.510.10:FF:000040">
    <property type="entry name" value="Mitogen-activated protein kinase"/>
    <property type="match status" value="1"/>
</dbReference>
<dbReference type="Gene3D" id="3.30.200.20">
    <property type="entry name" value="Phosphorylase Kinase, domain 1"/>
    <property type="match status" value="1"/>
</dbReference>
<evidence type="ECO:0000256" key="5">
    <source>
        <dbReference type="ARBA" id="ARBA00022777"/>
    </source>
</evidence>
<evidence type="ECO:0000256" key="2">
    <source>
        <dbReference type="ARBA" id="ARBA00022527"/>
    </source>
</evidence>
<evidence type="ECO:0000256" key="3">
    <source>
        <dbReference type="ARBA" id="ARBA00022679"/>
    </source>
</evidence>
<feature type="domain" description="Protein kinase" evidence="7">
    <location>
        <begin position="52"/>
        <end position="336"/>
    </location>
</feature>
<comment type="similarity">
    <text evidence="1">Belongs to the protein kinase superfamily. CMGC Ser/Thr protein kinase family. MAP kinase subfamily.</text>
</comment>
<keyword evidence="4" id="KW-0547">Nucleotide-binding</keyword>
<protein>
    <submittedName>
        <fullName evidence="9">Mitogen-activated protein kinase homolog MMK1-like</fullName>
    </submittedName>
</protein>
<dbReference type="InterPro" id="IPR000719">
    <property type="entry name" value="Prot_kinase_dom"/>
</dbReference>
<dbReference type="InterPro" id="IPR050117">
    <property type="entry name" value="MAPK"/>
</dbReference>
<keyword evidence="8" id="KW-1185">Reference proteome</keyword>
<proteinExistence type="inferred from homology"/>
<keyword evidence="5" id="KW-0418">Kinase</keyword>
<name>A0AB40ASE6_DIOCR</name>
<accession>A0AB40ASE6</accession>